<proteinExistence type="inferred from homology"/>
<gene>
    <name evidence="2" type="ORF">CTOB1V02_LOCUS13544</name>
</gene>
<dbReference type="InterPro" id="IPR036412">
    <property type="entry name" value="HAD-like_sf"/>
</dbReference>
<comment type="similarity">
    <text evidence="1">In the N-terminal section; belongs to the glycosyltransferase 20 family.</text>
</comment>
<evidence type="ECO:0000256" key="1">
    <source>
        <dbReference type="ARBA" id="ARBA00005409"/>
    </source>
</evidence>
<dbReference type="PANTHER" id="PTHR10788:SF106">
    <property type="entry name" value="BCDNA.GH08860"/>
    <property type="match status" value="1"/>
</dbReference>
<reference evidence="2" key="1">
    <citation type="submission" date="2020-11" db="EMBL/GenBank/DDBJ databases">
        <authorList>
            <person name="Tran Van P."/>
        </authorList>
    </citation>
    <scope>NUCLEOTIDE SEQUENCE</scope>
</reference>
<dbReference type="SUPFAM" id="SSF56784">
    <property type="entry name" value="HAD-like"/>
    <property type="match status" value="1"/>
</dbReference>
<dbReference type="SUPFAM" id="SSF53756">
    <property type="entry name" value="UDP-Glycosyltransferase/glycogen phosphorylase"/>
    <property type="match status" value="1"/>
</dbReference>
<dbReference type="GO" id="GO:0003825">
    <property type="term" value="F:alpha,alpha-trehalose-phosphate synthase (UDP-forming) activity"/>
    <property type="evidence" value="ECO:0007669"/>
    <property type="project" value="TreeGrafter"/>
</dbReference>
<dbReference type="Pfam" id="PF00982">
    <property type="entry name" value="Glyco_transf_20"/>
    <property type="match status" value="1"/>
</dbReference>
<sequence length="230" mass="25539">VVPSREKVEQYQALKSELEEMVAGINGEFGSINWTPIIYFYRSLPFNSLVELYNATDVGLLTPLRDGMNLVAKEFVACQTKKTGVLILSEMAGAAKELGESIIVNPNNIVEVANAIHLALSMPEEKAIERIDTMQGLLKTYNIHRWAHAFVDALKDTQTWRKNIEVKPHGLNKGTAAKTQLESDDYDFILAIGDDVTDEFMFKALPKESHTIKVGSGNSAATFQIEDHKA</sequence>
<organism evidence="2">
    <name type="scientific">Cyprideis torosa</name>
    <dbReference type="NCBI Taxonomy" id="163714"/>
    <lineage>
        <taxon>Eukaryota</taxon>
        <taxon>Metazoa</taxon>
        <taxon>Ecdysozoa</taxon>
        <taxon>Arthropoda</taxon>
        <taxon>Crustacea</taxon>
        <taxon>Oligostraca</taxon>
        <taxon>Ostracoda</taxon>
        <taxon>Podocopa</taxon>
        <taxon>Podocopida</taxon>
        <taxon>Cytherocopina</taxon>
        <taxon>Cytheroidea</taxon>
        <taxon>Cytherideidae</taxon>
        <taxon>Cyprideis</taxon>
    </lineage>
</organism>
<dbReference type="Gene3D" id="3.40.50.2000">
    <property type="entry name" value="Glycogen Phosphorylase B"/>
    <property type="match status" value="1"/>
</dbReference>
<dbReference type="GO" id="GO:0005992">
    <property type="term" value="P:trehalose biosynthetic process"/>
    <property type="evidence" value="ECO:0007669"/>
    <property type="project" value="InterPro"/>
</dbReference>
<evidence type="ECO:0000313" key="2">
    <source>
        <dbReference type="EMBL" id="CAD7235729.1"/>
    </source>
</evidence>
<dbReference type="Pfam" id="PF02358">
    <property type="entry name" value="Trehalose_PPase"/>
    <property type="match status" value="1"/>
</dbReference>
<protein>
    <submittedName>
        <fullName evidence="2">Uncharacterized protein</fullName>
    </submittedName>
</protein>
<accession>A0A7R8WRZ1</accession>
<dbReference type="OrthoDB" id="755951at2759"/>
<name>A0A7R8WRZ1_9CRUS</name>
<dbReference type="InterPro" id="IPR001830">
    <property type="entry name" value="Glyco_trans_20"/>
</dbReference>
<dbReference type="Gene3D" id="3.40.50.1000">
    <property type="entry name" value="HAD superfamily/HAD-like"/>
    <property type="match status" value="1"/>
</dbReference>
<dbReference type="InterPro" id="IPR023214">
    <property type="entry name" value="HAD_sf"/>
</dbReference>
<feature type="non-terminal residue" evidence="2">
    <location>
        <position position="230"/>
    </location>
</feature>
<dbReference type="EMBL" id="OB674402">
    <property type="protein sequence ID" value="CAD7235729.1"/>
    <property type="molecule type" value="Genomic_DNA"/>
</dbReference>
<feature type="non-terminal residue" evidence="2">
    <location>
        <position position="1"/>
    </location>
</feature>
<dbReference type="InterPro" id="IPR003337">
    <property type="entry name" value="Trehalose_PPase"/>
</dbReference>
<dbReference type="AlphaFoldDB" id="A0A7R8WRZ1"/>
<dbReference type="PANTHER" id="PTHR10788">
    <property type="entry name" value="TREHALOSE-6-PHOSPHATE SYNTHASE"/>
    <property type="match status" value="1"/>
</dbReference>